<accession>A0A517MPR2</accession>
<dbReference type="OrthoDB" id="207624at2"/>
<reference evidence="1 2" key="1">
    <citation type="submission" date="2019-02" db="EMBL/GenBank/DDBJ databases">
        <title>Deep-cultivation of Planctomycetes and their phenomic and genomic characterization uncovers novel biology.</title>
        <authorList>
            <person name="Wiegand S."/>
            <person name="Jogler M."/>
            <person name="Boedeker C."/>
            <person name="Pinto D."/>
            <person name="Vollmers J."/>
            <person name="Rivas-Marin E."/>
            <person name="Kohn T."/>
            <person name="Peeters S.H."/>
            <person name="Heuer A."/>
            <person name="Rast P."/>
            <person name="Oberbeckmann S."/>
            <person name="Bunk B."/>
            <person name="Jeske O."/>
            <person name="Meyerdierks A."/>
            <person name="Storesund J.E."/>
            <person name="Kallscheuer N."/>
            <person name="Luecker S."/>
            <person name="Lage O.M."/>
            <person name="Pohl T."/>
            <person name="Merkel B.J."/>
            <person name="Hornburger P."/>
            <person name="Mueller R.-W."/>
            <person name="Bruemmer F."/>
            <person name="Labrenz M."/>
            <person name="Spormann A.M."/>
            <person name="Op den Camp H."/>
            <person name="Overmann J."/>
            <person name="Amann R."/>
            <person name="Jetten M.S.M."/>
            <person name="Mascher T."/>
            <person name="Medema M.H."/>
            <person name="Devos D.P."/>
            <person name="Kaster A.-K."/>
            <person name="Ovreas L."/>
            <person name="Rohde M."/>
            <person name="Galperin M.Y."/>
            <person name="Jogler C."/>
        </authorList>
    </citation>
    <scope>NUCLEOTIDE SEQUENCE [LARGE SCALE GENOMIC DNA]</scope>
    <source>
        <strain evidence="1 2">HG15A2</strain>
    </source>
</reference>
<keyword evidence="1" id="KW-0808">Transferase</keyword>
<evidence type="ECO:0000313" key="2">
    <source>
        <dbReference type="Proteomes" id="UP000319852"/>
    </source>
</evidence>
<dbReference type="EMBL" id="CP036263">
    <property type="protein sequence ID" value="QDS96870.1"/>
    <property type="molecule type" value="Genomic_DNA"/>
</dbReference>
<protein>
    <submittedName>
        <fullName evidence="1">3-deoxy-D-manno-octulosonic-acid kinase</fullName>
    </submittedName>
</protein>
<dbReference type="PROSITE" id="PS00108">
    <property type="entry name" value="PROTEIN_KINASE_ST"/>
    <property type="match status" value="1"/>
</dbReference>
<dbReference type="Gene3D" id="1.10.510.10">
    <property type="entry name" value="Transferase(Phosphotransferase) domain 1"/>
    <property type="match status" value="1"/>
</dbReference>
<gene>
    <name evidence="1" type="ORF">HG15A2_01290</name>
</gene>
<dbReference type="RefSeq" id="WP_145056816.1">
    <property type="nucleotide sequence ID" value="NZ_CP036263.1"/>
</dbReference>
<dbReference type="Proteomes" id="UP000319852">
    <property type="component" value="Chromosome"/>
</dbReference>
<organism evidence="1 2">
    <name type="scientific">Adhaeretor mobilis</name>
    <dbReference type="NCBI Taxonomy" id="1930276"/>
    <lineage>
        <taxon>Bacteria</taxon>
        <taxon>Pseudomonadati</taxon>
        <taxon>Planctomycetota</taxon>
        <taxon>Planctomycetia</taxon>
        <taxon>Pirellulales</taxon>
        <taxon>Lacipirellulaceae</taxon>
        <taxon>Adhaeretor</taxon>
    </lineage>
</organism>
<keyword evidence="2" id="KW-1185">Reference proteome</keyword>
<evidence type="ECO:0000313" key="1">
    <source>
        <dbReference type="EMBL" id="QDS96870.1"/>
    </source>
</evidence>
<dbReference type="Pfam" id="PF06293">
    <property type="entry name" value="Kdo"/>
    <property type="match status" value="1"/>
</dbReference>
<proteinExistence type="predicted"/>
<dbReference type="AlphaFoldDB" id="A0A517MPR2"/>
<keyword evidence="1" id="KW-0418">Kinase</keyword>
<dbReference type="GO" id="GO:0004672">
    <property type="term" value="F:protein kinase activity"/>
    <property type="evidence" value="ECO:0007669"/>
    <property type="project" value="InterPro"/>
</dbReference>
<dbReference type="InterPro" id="IPR011009">
    <property type="entry name" value="Kinase-like_dom_sf"/>
</dbReference>
<dbReference type="InterPro" id="IPR008271">
    <property type="entry name" value="Ser/Thr_kinase_AS"/>
</dbReference>
<dbReference type="KEGG" id="amob:HG15A2_01290"/>
<dbReference type="SUPFAM" id="SSF56112">
    <property type="entry name" value="Protein kinase-like (PK-like)"/>
    <property type="match status" value="1"/>
</dbReference>
<name>A0A517MPR2_9BACT</name>
<sequence length="459" mass="51924">MRQSFSSHRIKALLTVHRAGLTRKLFCDSSLPADLVEALWDDPDRRLVASATTLQEKERCAVLRVDHPQQGYLLKRHVWGGAYRSARMLLRKPSATACASIAALLSENGIPTPKIRGCVVDGIGPLSHRSYLLTDFIHGTTLFHAIRSGLITDENLPDVARQVATIWQKLIELNISHNDLKPENFMVDRAQRVWLIDFEKTKRHSNRSELSRRHLEDAERFLHVRCWRENVDAAEVFRQELLQTSLQPWAHQNGALHHHLLRVEYSEAELSNKISVIVPLSKQETVPECLSSTIESVRDVADEILLVAPNTIHRQIQVWHTIANPGKGSVSQVNLDNLPPDTETNKPRNPWILVVRPGEKATPDLVRQLPEWVLTRDSDAFSVPIIAPPMNHTLFGRQSSFVSHRVFRQGSCKFELVQGEPTVVALEDRTMTKRVGIVANTVRQFTSAARLSRHFPDAA</sequence>